<comment type="caution">
    <text evidence="1">The sequence shown here is derived from an EMBL/GenBank/DDBJ whole genome shotgun (WGS) entry which is preliminary data.</text>
</comment>
<keyword evidence="2" id="KW-1185">Reference proteome</keyword>
<organism evidence="1 2">
    <name type="scientific">Pseudomonas kurunegalensis</name>
    <dbReference type="NCBI Taxonomy" id="485880"/>
    <lineage>
        <taxon>Bacteria</taxon>
        <taxon>Pseudomonadati</taxon>
        <taxon>Pseudomonadota</taxon>
        <taxon>Gammaproteobacteria</taxon>
        <taxon>Pseudomonadales</taxon>
        <taxon>Pseudomonadaceae</taxon>
        <taxon>Pseudomonas</taxon>
    </lineage>
</organism>
<name>A0ACC5UUU5_9PSED</name>
<proteinExistence type="predicted"/>
<dbReference type="EMBL" id="JABWSB020000022">
    <property type="protein sequence ID" value="MBV4518156.1"/>
    <property type="molecule type" value="Genomic_DNA"/>
</dbReference>
<evidence type="ECO:0000313" key="1">
    <source>
        <dbReference type="EMBL" id="MBV4518156.1"/>
    </source>
</evidence>
<feature type="non-terminal residue" evidence="1">
    <location>
        <position position="108"/>
    </location>
</feature>
<protein>
    <submittedName>
        <fullName evidence="1">Uncharacterized protein</fullName>
    </submittedName>
</protein>
<evidence type="ECO:0000313" key="2">
    <source>
        <dbReference type="Proteomes" id="UP000624243"/>
    </source>
</evidence>
<reference evidence="1 2" key="1">
    <citation type="journal article" date="2020" name="Microorganisms">
        <title>Reliable Identification of Environmental Pseudomonas Isolates Using the rpoD Gene.</title>
        <authorList>
            <consortium name="The Broad Institute Genome Sequencing Platform"/>
            <person name="Girard L."/>
            <person name="Lood C."/>
            <person name="Rokni-Zadeh H."/>
            <person name="van Noort V."/>
            <person name="Lavigne R."/>
            <person name="De Mot R."/>
        </authorList>
    </citation>
    <scope>NUCLEOTIDE SEQUENCE [LARGE SCALE GENOMIC DNA]</scope>
    <source>
        <strain evidence="1 2">RW1P2</strain>
    </source>
</reference>
<gene>
    <name evidence="1" type="ORF">HU758_023585</name>
</gene>
<sequence length="108" mass="12285">MPQGQQPIESTPPGQPDSCLVLRVALRTSHSKNSASQKQINKNQQVIKYFQIRPEEDSPHLGNYHPNIMKPIKINDLEILLNACYKLGTKRNVNDTRVPWPSLLLSRT</sequence>
<dbReference type="Proteomes" id="UP000624243">
    <property type="component" value="Unassembled WGS sequence"/>
</dbReference>
<accession>A0ACC5UUU5</accession>